<feature type="transmembrane region" description="Helical" evidence="5">
    <location>
        <begin position="301"/>
        <end position="320"/>
    </location>
</feature>
<keyword evidence="7" id="KW-1185">Reference proteome</keyword>
<keyword evidence="3 5" id="KW-1133">Transmembrane helix</keyword>
<feature type="transmembrane region" description="Helical" evidence="5">
    <location>
        <begin position="242"/>
        <end position="260"/>
    </location>
</feature>
<accession>A0A0V0QU18</accession>
<dbReference type="EMBL" id="LDAU01000104">
    <property type="protein sequence ID" value="KRX05820.1"/>
    <property type="molecule type" value="Genomic_DNA"/>
</dbReference>
<dbReference type="Proteomes" id="UP000054937">
    <property type="component" value="Unassembled WGS sequence"/>
</dbReference>
<dbReference type="AlphaFoldDB" id="A0A0V0QU18"/>
<organism evidence="6 7">
    <name type="scientific">Pseudocohnilembus persalinus</name>
    <name type="common">Ciliate</name>
    <dbReference type="NCBI Taxonomy" id="266149"/>
    <lineage>
        <taxon>Eukaryota</taxon>
        <taxon>Sar</taxon>
        <taxon>Alveolata</taxon>
        <taxon>Ciliophora</taxon>
        <taxon>Intramacronucleata</taxon>
        <taxon>Oligohymenophorea</taxon>
        <taxon>Scuticociliatia</taxon>
        <taxon>Philasterida</taxon>
        <taxon>Pseudocohnilembidae</taxon>
        <taxon>Pseudocohnilembus</taxon>
    </lineage>
</organism>
<sequence>MNDPLITQNTQKSEAINLQHLLKQVGDKNKYQLIILIIFIFQWMVSVSVLFGPLFFLNEPKFLCQDGKICENEKLACEENAPLLQDQKITMSISFNLYCDRSILRTISSSITFFGSIVGNLLFSFMAERLGRRFMMIFSWGFCTVGVIGINLSINFTMLAIFQFISGCGIIPSNSLNLVILGEQYGNKSRQKATTALLMSCFIISPQKGNSVYANATIVAVGEFLAYLLSNQLITYLPRKQFTIICMALSNLLCLLSFVFADIELAMTINSALIRIFNCLTFSILHVYIQELYPTPVRSMGVGLQMGIGLIGSFLAPYILSLFKYLNMSQLGGVGLIFIPFNFANILYQETKDQILEDVLEEEKQYLYENQNQNMQTIVQDQDQDENERNSNIL</sequence>
<dbReference type="InParanoid" id="A0A0V0QU18"/>
<keyword evidence="2 5" id="KW-0812">Transmembrane</keyword>
<evidence type="ECO:0000313" key="7">
    <source>
        <dbReference type="Proteomes" id="UP000054937"/>
    </source>
</evidence>
<dbReference type="PANTHER" id="PTHR24064">
    <property type="entry name" value="SOLUTE CARRIER FAMILY 22 MEMBER"/>
    <property type="match status" value="1"/>
</dbReference>
<dbReference type="SUPFAM" id="SSF103473">
    <property type="entry name" value="MFS general substrate transporter"/>
    <property type="match status" value="2"/>
</dbReference>
<keyword evidence="4 5" id="KW-0472">Membrane</keyword>
<evidence type="ECO:0000313" key="6">
    <source>
        <dbReference type="EMBL" id="KRX05820.1"/>
    </source>
</evidence>
<evidence type="ECO:0000256" key="4">
    <source>
        <dbReference type="ARBA" id="ARBA00023136"/>
    </source>
</evidence>
<feature type="transmembrane region" description="Helical" evidence="5">
    <location>
        <begin position="272"/>
        <end position="289"/>
    </location>
</feature>
<evidence type="ECO:0000256" key="1">
    <source>
        <dbReference type="ARBA" id="ARBA00004141"/>
    </source>
</evidence>
<comment type="subcellular location">
    <subcellularLocation>
        <location evidence="1">Membrane</location>
        <topology evidence="1">Multi-pass membrane protein</topology>
    </subcellularLocation>
</comment>
<evidence type="ECO:0000256" key="2">
    <source>
        <dbReference type="ARBA" id="ARBA00022692"/>
    </source>
</evidence>
<dbReference type="GO" id="GO:0022857">
    <property type="term" value="F:transmembrane transporter activity"/>
    <property type="evidence" value="ECO:0007669"/>
    <property type="project" value="InterPro"/>
</dbReference>
<dbReference type="Gene3D" id="1.20.1250.20">
    <property type="entry name" value="MFS general substrate transporter like domains"/>
    <property type="match status" value="2"/>
</dbReference>
<comment type="caution">
    <text evidence="6">The sequence shown here is derived from an EMBL/GenBank/DDBJ whole genome shotgun (WGS) entry which is preliminary data.</text>
</comment>
<dbReference type="Pfam" id="PF07690">
    <property type="entry name" value="MFS_1"/>
    <property type="match status" value="1"/>
</dbReference>
<reference evidence="6 7" key="1">
    <citation type="journal article" date="2015" name="Sci. Rep.">
        <title>Genome of the facultative scuticociliatosis pathogen Pseudocohnilembus persalinus provides insight into its virulence through horizontal gene transfer.</title>
        <authorList>
            <person name="Xiong J."/>
            <person name="Wang G."/>
            <person name="Cheng J."/>
            <person name="Tian M."/>
            <person name="Pan X."/>
            <person name="Warren A."/>
            <person name="Jiang C."/>
            <person name="Yuan D."/>
            <person name="Miao W."/>
        </authorList>
    </citation>
    <scope>NUCLEOTIDE SEQUENCE [LARGE SCALE GENOMIC DNA]</scope>
    <source>
        <strain evidence="6">36N120E</strain>
    </source>
</reference>
<feature type="transmembrane region" description="Helical" evidence="5">
    <location>
        <begin position="103"/>
        <end position="123"/>
    </location>
</feature>
<feature type="transmembrane region" description="Helical" evidence="5">
    <location>
        <begin position="135"/>
        <end position="154"/>
    </location>
</feature>
<dbReference type="GO" id="GO:0016020">
    <property type="term" value="C:membrane"/>
    <property type="evidence" value="ECO:0007669"/>
    <property type="project" value="UniProtKB-SubCell"/>
</dbReference>
<dbReference type="InterPro" id="IPR011701">
    <property type="entry name" value="MFS"/>
</dbReference>
<evidence type="ECO:0000256" key="5">
    <source>
        <dbReference type="SAM" id="Phobius"/>
    </source>
</evidence>
<feature type="transmembrane region" description="Helical" evidence="5">
    <location>
        <begin position="33"/>
        <end position="56"/>
    </location>
</feature>
<dbReference type="OMA" id="FPCLHNR"/>
<proteinExistence type="predicted"/>
<name>A0A0V0QU18_PSEPJ</name>
<dbReference type="InterPro" id="IPR036259">
    <property type="entry name" value="MFS_trans_sf"/>
</dbReference>
<dbReference type="OrthoDB" id="3936150at2759"/>
<gene>
    <name evidence="6" type="ORF">PPERSA_02352</name>
</gene>
<protein>
    <submittedName>
        <fullName evidence="6">Major facilitator superfamily domain, general substrate transporter</fullName>
    </submittedName>
</protein>
<evidence type="ECO:0000256" key="3">
    <source>
        <dbReference type="ARBA" id="ARBA00022989"/>
    </source>
</evidence>
<feature type="transmembrane region" description="Helical" evidence="5">
    <location>
        <begin position="160"/>
        <end position="182"/>
    </location>
</feature>